<protein>
    <submittedName>
        <fullName evidence="2">Uncharacterized protein</fullName>
    </submittedName>
</protein>
<feature type="compositionally biased region" description="Basic and acidic residues" evidence="1">
    <location>
        <begin position="160"/>
        <end position="171"/>
    </location>
</feature>
<organism evidence="2 3">
    <name type="scientific">Penicillium cinerascens</name>
    <dbReference type="NCBI Taxonomy" id="70096"/>
    <lineage>
        <taxon>Eukaryota</taxon>
        <taxon>Fungi</taxon>
        <taxon>Dikarya</taxon>
        <taxon>Ascomycota</taxon>
        <taxon>Pezizomycotina</taxon>
        <taxon>Eurotiomycetes</taxon>
        <taxon>Eurotiomycetidae</taxon>
        <taxon>Eurotiales</taxon>
        <taxon>Aspergillaceae</taxon>
        <taxon>Penicillium</taxon>
    </lineage>
</organism>
<dbReference type="AlphaFoldDB" id="A0A9W9NAC7"/>
<evidence type="ECO:0000313" key="2">
    <source>
        <dbReference type="EMBL" id="KAJ5215393.1"/>
    </source>
</evidence>
<feature type="compositionally biased region" description="Polar residues" evidence="1">
    <location>
        <begin position="149"/>
        <end position="159"/>
    </location>
</feature>
<proteinExistence type="predicted"/>
<comment type="caution">
    <text evidence="2">The sequence shown here is derived from an EMBL/GenBank/DDBJ whole genome shotgun (WGS) entry which is preliminary data.</text>
</comment>
<sequence length="171" mass="18944">MQDIKSNPSCLLQLAFTLQPDSKDACASFSSSSSTVCDFIDSPSSFYPSRTLHVNALGIRAFRLPVPPGQKEIVVTHADGTEAYVSTRDKHWSGNYRLSRPETGGLIETEYFFGPNRDPVLRLLQSSSFLPEQVKVTGRWTSRTMSFTAPKALSSNGNTPKRDITTEQRPI</sequence>
<dbReference type="RefSeq" id="XP_058311206.1">
    <property type="nucleotide sequence ID" value="XM_058448862.1"/>
</dbReference>
<dbReference type="EMBL" id="JAPQKR010000005">
    <property type="protein sequence ID" value="KAJ5215393.1"/>
    <property type="molecule type" value="Genomic_DNA"/>
</dbReference>
<dbReference type="GeneID" id="83176163"/>
<dbReference type="OrthoDB" id="5325862at2759"/>
<dbReference type="Proteomes" id="UP001150904">
    <property type="component" value="Unassembled WGS sequence"/>
</dbReference>
<reference evidence="2" key="2">
    <citation type="journal article" date="2023" name="IMA Fungus">
        <title>Comparative genomic study of the Penicillium genus elucidates a diverse pangenome and 15 lateral gene transfer events.</title>
        <authorList>
            <person name="Petersen C."/>
            <person name="Sorensen T."/>
            <person name="Nielsen M.R."/>
            <person name="Sondergaard T.E."/>
            <person name="Sorensen J.L."/>
            <person name="Fitzpatrick D.A."/>
            <person name="Frisvad J.C."/>
            <person name="Nielsen K.L."/>
        </authorList>
    </citation>
    <scope>NUCLEOTIDE SEQUENCE</scope>
    <source>
        <strain evidence="2">IBT 15544</strain>
    </source>
</reference>
<evidence type="ECO:0000256" key="1">
    <source>
        <dbReference type="SAM" id="MobiDB-lite"/>
    </source>
</evidence>
<feature type="region of interest" description="Disordered" evidence="1">
    <location>
        <begin position="149"/>
        <end position="171"/>
    </location>
</feature>
<gene>
    <name evidence="2" type="ORF">N7498_001800</name>
</gene>
<keyword evidence="3" id="KW-1185">Reference proteome</keyword>
<name>A0A9W9NAC7_9EURO</name>
<accession>A0A9W9NAC7</accession>
<reference evidence="2" key="1">
    <citation type="submission" date="2022-12" db="EMBL/GenBank/DDBJ databases">
        <authorList>
            <person name="Petersen C."/>
        </authorList>
    </citation>
    <scope>NUCLEOTIDE SEQUENCE</scope>
    <source>
        <strain evidence="2">IBT 15544</strain>
    </source>
</reference>
<evidence type="ECO:0000313" key="3">
    <source>
        <dbReference type="Proteomes" id="UP001150904"/>
    </source>
</evidence>